<evidence type="ECO:0000313" key="2">
    <source>
        <dbReference type="Proteomes" id="UP000590740"/>
    </source>
</evidence>
<dbReference type="PANTHER" id="PTHR43737">
    <property type="entry name" value="BLL7424 PROTEIN"/>
    <property type="match status" value="1"/>
</dbReference>
<name>A0A7W7YCZ6_9BACT</name>
<dbReference type="PANTHER" id="PTHR43737:SF1">
    <property type="entry name" value="DUF1501 DOMAIN-CONTAINING PROTEIN"/>
    <property type="match status" value="1"/>
</dbReference>
<comment type="caution">
    <text evidence="1">The sequence shown here is derived from an EMBL/GenBank/DDBJ whole genome shotgun (WGS) entry which is preliminary data.</text>
</comment>
<evidence type="ECO:0008006" key="3">
    <source>
        <dbReference type="Google" id="ProtNLM"/>
    </source>
</evidence>
<keyword evidence="2" id="KW-1185">Reference proteome</keyword>
<dbReference type="RefSeq" id="WP_184341190.1">
    <property type="nucleotide sequence ID" value="NZ_JACHIG010000007.1"/>
</dbReference>
<dbReference type="AlphaFoldDB" id="A0A7W7YCZ6"/>
<gene>
    <name evidence="1" type="ORF">HNQ65_003506</name>
</gene>
<dbReference type="InterPro" id="IPR010869">
    <property type="entry name" value="DUF1501"/>
</dbReference>
<reference evidence="1 2" key="1">
    <citation type="submission" date="2020-08" db="EMBL/GenBank/DDBJ databases">
        <title>Genomic Encyclopedia of Type Strains, Phase IV (KMG-IV): sequencing the most valuable type-strain genomes for metagenomic binning, comparative biology and taxonomic classification.</title>
        <authorList>
            <person name="Goeker M."/>
        </authorList>
    </citation>
    <scope>NUCLEOTIDE SEQUENCE [LARGE SCALE GENOMIC DNA]</scope>
    <source>
        <strain evidence="1 2">DSM 12252</strain>
    </source>
</reference>
<sequence>MNRPQLCSRRHFLHANGYSLGTLALASLLERDGLLAAPVKPESITGETRYDLTPKKPHFEPRAKAMISLFMMGGPSQMDLFDPKPMLTKYHGQKFPGEIKYDNLAQASSKCFGSPWKFAKQGQCGMEISELLPNLSKVVDEITLIRSMTSGVSNHAQGLYAMNAGRITAGRPALGSWLTYGLGSETDELPAYMVLSHPGGLPTFSGEHFTNGWLPALFQGTLVRATEPRILNLDPPASLAGAPQKRQLDLLRAFNEDHLSAHPGELDLQARISSYELAAKMQTAAKEALDISKEPEYVRKLYGVDNPITKDYATRCIIARRLVERGVRYVQVLNAGQSWDQHGSLITALPKNCEATDQPSAALLIDLKQRGLLDTTVVHWGGEMGRLPVLQNDAGREKWGRDHNTYGFSMWMAGGGFKKGYVHGETDEFGHKAIIDEVKHYDYHATLLKTFGLDHTKLTYKRNGLAASLTDNQGAKVVDQLLA</sequence>
<dbReference type="EMBL" id="JACHIG010000007">
    <property type="protein sequence ID" value="MBB5033916.1"/>
    <property type="molecule type" value="Genomic_DNA"/>
</dbReference>
<organism evidence="1 2">
    <name type="scientific">Prosthecobacter vanneervenii</name>
    <dbReference type="NCBI Taxonomy" id="48466"/>
    <lineage>
        <taxon>Bacteria</taxon>
        <taxon>Pseudomonadati</taxon>
        <taxon>Verrucomicrobiota</taxon>
        <taxon>Verrucomicrobiia</taxon>
        <taxon>Verrucomicrobiales</taxon>
        <taxon>Verrucomicrobiaceae</taxon>
        <taxon>Prosthecobacter</taxon>
    </lineage>
</organism>
<dbReference type="InterPro" id="IPR017850">
    <property type="entry name" value="Alkaline_phosphatase_core_sf"/>
</dbReference>
<protein>
    <recommendedName>
        <fullName evidence="3">DUF1501 domain-containing protein</fullName>
    </recommendedName>
</protein>
<proteinExistence type="predicted"/>
<accession>A0A7W7YCZ6</accession>
<dbReference type="Pfam" id="PF07394">
    <property type="entry name" value="DUF1501"/>
    <property type="match status" value="1"/>
</dbReference>
<dbReference type="SUPFAM" id="SSF53649">
    <property type="entry name" value="Alkaline phosphatase-like"/>
    <property type="match status" value="1"/>
</dbReference>
<dbReference type="PROSITE" id="PS51318">
    <property type="entry name" value="TAT"/>
    <property type="match status" value="1"/>
</dbReference>
<dbReference type="Proteomes" id="UP000590740">
    <property type="component" value="Unassembled WGS sequence"/>
</dbReference>
<dbReference type="InterPro" id="IPR006311">
    <property type="entry name" value="TAT_signal"/>
</dbReference>
<evidence type="ECO:0000313" key="1">
    <source>
        <dbReference type="EMBL" id="MBB5033916.1"/>
    </source>
</evidence>